<dbReference type="NCBIfam" id="TIGR01785">
    <property type="entry name" value="TonB-hemin"/>
    <property type="match status" value="1"/>
</dbReference>
<protein>
    <submittedName>
        <fullName evidence="12">Hemoglobin and hemoglobin-haptoglobin-binding protein</fullName>
    </submittedName>
</protein>
<sequence length="748" mass="84013">MRLIKYPKSQLAVAVMAVTASIAQAEQTPTLLDQVTVTATRTERTLDDVASSVTVVDSDTMEKQTVQDIADVVRYEPGVNVTRDGRSGSGSFNVRGMDANRVKITVDGVDQAKAFDSTKMFLRSQRNFVDMESMKAVEIVKGPASTIHGSDAIGGVVAFVTKDPADFLNTEGDDNYASIKGGYYSANSSFAETMTLANRTGDLESLLLYTRRDGKETQSYGGADVNGDARGEADPKDTGANNVLGKFQYQLNSTNRIGLTAEWQDDKSKIDMLSMKGTQPKGNPSPYDLFKADDSTSRKRLGIFHEWDAYNTAWDTLRWTLNWQESETSQITRDDMLVDRQNQQRLKDYMYKETSWQFDLNMTKGLEFDRHNHWISYGASYERKEQENLNKTTYLENPKNEKNDTSRYAPVATVDNIGLYLQDEIGLLDDRLSITPGLRYDQFSPKTKSDRYYPQEVEDKTYDNWSAKLGTVYHFNDVFSGFAQYSQGFGTPDMFAMYFEEQVPYVVHVKPNPDLKPEKSQSYEIGFRANNTIGSAELTLFYNQYDDFIEQVYLGKTPQFPVAGVYQYQNLDDTTIKGIEFKGMLWLDETFGAPEGTRLNTAIAWSHGRGTVADKDGNLLKDEPLNSIAPLTAVVGVGYDAPSENWGSDLILTLVAAKDKDDISQTDTAANETDPNQNQFATPGYGIVDLTAYYKPRKDITINVGIFNVADKKYWAWNDVRGLAGDYQGLNRYTQPGRNYSISVKWEI</sequence>
<dbReference type="EMBL" id="NSIT01000085">
    <property type="protein sequence ID" value="PJE79230.1"/>
    <property type="molecule type" value="Genomic_DNA"/>
</dbReference>
<evidence type="ECO:0000313" key="12">
    <source>
        <dbReference type="EMBL" id="PJE79230.1"/>
    </source>
</evidence>
<dbReference type="InterPro" id="IPR012910">
    <property type="entry name" value="Plug_dom"/>
</dbReference>
<evidence type="ECO:0000256" key="2">
    <source>
        <dbReference type="ARBA" id="ARBA00022448"/>
    </source>
</evidence>
<feature type="domain" description="TonB-dependent receptor-like beta-barrel" evidence="10">
    <location>
        <begin position="251"/>
        <end position="709"/>
    </location>
</feature>
<name>A0A2H9T7M8_9ZZZZ</name>
<feature type="domain" description="TonB-dependent receptor plug" evidence="11">
    <location>
        <begin position="46"/>
        <end position="156"/>
    </location>
</feature>
<dbReference type="InterPro" id="IPR000531">
    <property type="entry name" value="Beta-barrel_TonB"/>
</dbReference>
<keyword evidence="4" id="KW-0732">Signal</keyword>
<keyword evidence="7" id="KW-0675">Receptor</keyword>
<dbReference type="Gene3D" id="2.170.130.10">
    <property type="entry name" value="TonB-dependent receptor, plug domain"/>
    <property type="match status" value="1"/>
</dbReference>
<dbReference type="InterPro" id="IPR037066">
    <property type="entry name" value="Plug_dom_sf"/>
</dbReference>
<dbReference type="InterPro" id="IPR039426">
    <property type="entry name" value="TonB-dep_rcpt-like"/>
</dbReference>
<dbReference type="GO" id="GO:0009279">
    <property type="term" value="C:cell outer membrane"/>
    <property type="evidence" value="ECO:0007669"/>
    <property type="project" value="UniProtKB-SubCell"/>
</dbReference>
<evidence type="ECO:0000256" key="3">
    <source>
        <dbReference type="ARBA" id="ARBA00022692"/>
    </source>
</evidence>
<keyword evidence="2" id="KW-0813">Transport</keyword>
<comment type="subcellular location">
    <subcellularLocation>
        <location evidence="1">Cell outer membrane</location>
        <topology evidence="1">Multi-pass membrane protein</topology>
    </subcellularLocation>
</comment>
<evidence type="ECO:0000256" key="1">
    <source>
        <dbReference type="ARBA" id="ARBA00004571"/>
    </source>
</evidence>
<dbReference type="CDD" id="cd01347">
    <property type="entry name" value="ligand_gated_channel"/>
    <property type="match status" value="1"/>
</dbReference>
<dbReference type="InterPro" id="IPR011276">
    <property type="entry name" value="TonB_haem/Hb_rcpt"/>
</dbReference>
<dbReference type="PANTHER" id="PTHR30069">
    <property type="entry name" value="TONB-DEPENDENT OUTER MEMBRANE RECEPTOR"/>
    <property type="match status" value="1"/>
</dbReference>
<dbReference type="PANTHER" id="PTHR30069:SF29">
    <property type="entry name" value="HEMOGLOBIN AND HEMOGLOBIN-HAPTOGLOBIN-BINDING PROTEIN 1-RELATED"/>
    <property type="match status" value="1"/>
</dbReference>
<feature type="region of interest" description="Disordered" evidence="9">
    <location>
        <begin position="216"/>
        <end position="241"/>
    </location>
</feature>
<dbReference type="GO" id="GO:0044718">
    <property type="term" value="P:siderophore transmembrane transport"/>
    <property type="evidence" value="ECO:0007669"/>
    <property type="project" value="TreeGrafter"/>
</dbReference>
<evidence type="ECO:0000256" key="8">
    <source>
        <dbReference type="ARBA" id="ARBA00023237"/>
    </source>
</evidence>
<dbReference type="PROSITE" id="PS52016">
    <property type="entry name" value="TONB_DEPENDENT_REC_3"/>
    <property type="match status" value="1"/>
</dbReference>
<proteinExistence type="predicted"/>
<keyword evidence="5" id="KW-0798">TonB box</keyword>
<comment type="caution">
    <text evidence="12">The sequence shown here is derived from an EMBL/GenBank/DDBJ whole genome shotgun (WGS) entry which is preliminary data.</text>
</comment>
<dbReference type="InterPro" id="IPR010949">
    <property type="entry name" value="TonB_Hb/transfer/lactofer_rcpt"/>
</dbReference>
<evidence type="ECO:0000256" key="6">
    <source>
        <dbReference type="ARBA" id="ARBA00023136"/>
    </source>
</evidence>
<organism evidence="12">
    <name type="scientific">invertebrate metagenome</name>
    <dbReference type="NCBI Taxonomy" id="1711999"/>
    <lineage>
        <taxon>unclassified sequences</taxon>
        <taxon>metagenomes</taxon>
        <taxon>organismal metagenomes</taxon>
    </lineage>
</organism>
<evidence type="ECO:0000256" key="7">
    <source>
        <dbReference type="ARBA" id="ARBA00023170"/>
    </source>
</evidence>
<dbReference type="AlphaFoldDB" id="A0A2H9T7M8"/>
<keyword evidence="3" id="KW-0812">Transmembrane</keyword>
<dbReference type="InterPro" id="IPR036942">
    <property type="entry name" value="Beta-barrel_TonB_sf"/>
</dbReference>
<dbReference type="Pfam" id="PF07715">
    <property type="entry name" value="Plug"/>
    <property type="match status" value="1"/>
</dbReference>
<keyword evidence="8" id="KW-0998">Cell outer membrane</keyword>
<evidence type="ECO:0000256" key="4">
    <source>
        <dbReference type="ARBA" id="ARBA00022729"/>
    </source>
</evidence>
<evidence type="ECO:0000256" key="9">
    <source>
        <dbReference type="SAM" id="MobiDB-lite"/>
    </source>
</evidence>
<dbReference type="SUPFAM" id="SSF56935">
    <property type="entry name" value="Porins"/>
    <property type="match status" value="1"/>
</dbReference>
<keyword evidence="6" id="KW-0472">Membrane</keyword>
<evidence type="ECO:0000259" key="10">
    <source>
        <dbReference type="Pfam" id="PF00593"/>
    </source>
</evidence>
<dbReference type="NCBIfam" id="TIGR01786">
    <property type="entry name" value="TonB-hemlactrns"/>
    <property type="match status" value="1"/>
</dbReference>
<feature type="compositionally biased region" description="Basic and acidic residues" evidence="9">
    <location>
        <begin position="227"/>
        <end position="237"/>
    </location>
</feature>
<dbReference type="GO" id="GO:0015232">
    <property type="term" value="F:heme transmembrane transporter activity"/>
    <property type="evidence" value="ECO:0007669"/>
    <property type="project" value="InterPro"/>
</dbReference>
<dbReference type="Pfam" id="PF00593">
    <property type="entry name" value="TonB_dep_Rec_b-barrel"/>
    <property type="match status" value="1"/>
</dbReference>
<dbReference type="Gene3D" id="2.40.170.20">
    <property type="entry name" value="TonB-dependent receptor, beta-barrel domain"/>
    <property type="match status" value="1"/>
</dbReference>
<dbReference type="GO" id="GO:0015344">
    <property type="term" value="F:siderophore uptake transmembrane transporter activity"/>
    <property type="evidence" value="ECO:0007669"/>
    <property type="project" value="TreeGrafter"/>
</dbReference>
<accession>A0A2H9T7M8</accession>
<reference evidence="12" key="1">
    <citation type="journal article" date="2017" name="Appl. Environ. Microbiol.">
        <title>Molecular characterization of an Endozoicomonas-like organism causing infection in king scallop Pecten maximus L.</title>
        <authorList>
            <person name="Cano I."/>
            <person name="van Aerle R."/>
            <person name="Ross S."/>
            <person name="Verner-Jeffreys D.W."/>
            <person name="Paley R.K."/>
            <person name="Rimmer G."/>
            <person name="Ryder D."/>
            <person name="Hooper P."/>
            <person name="Stone D."/>
            <person name="Feist S.W."/>
        </authorList>
    </citation>
    <scope>NUCLEOTIDE SEQUENCE</scope>
</reference>
<evidence type="ECO:0000256" key="5">
    <source>
        <dbReference type="ARBA" id="ARBA00023077"/>
    </source>
</evidence>
<evidence type="ECO:0000259" key="11">
    <source>
        <dbReference type="Pfam" id="PF07715"/>
    </source>
</evidence>
<gene>
    <name evidence="12" type="primary">hgbA</name>
    <name evidence="12" type="ORF">CI610_01801</name>
</gene>